<feature type="compositionally biased region" description="Low complexity" evidence="7">
    <location>
        <begin position="345"/>
        <end position="363"/>
    </location>
</feature>
<keyword evidence="5" id="KW-0539">Nucleus</keyword>
<proteinExistence type="inferred from homology"/>
<dbReference type="GO" id="GO:0046982">
    <property type="term" value="F:protein heterodimerization activity"/>
    <property type="evidence" value="ECO:0007669"/>
    <property type="project" value="InterPro"/>
</dbReference>
<feature type="region of interest" description="Disordered" evidence="7">
    <location>
        <begin position="1"/>
        <end position="48"/>
    </location>
</feature>
<accession>A0A6S7G4X8</accession>
<dbReference type="GO" id="GO:0005634">
    <property type="term" value="C:nucleus"/>
    <property type="evidence" value="ECO:0007669"/>
    <property type="project" value="UniProtKB-SubCell"/>
</dbReference>
<organism evidence="8 9">
    <name type="scientific">Paramuricea clavata</name>
    <name type="common">Red gorgonian</name>
    <name type="synonym">Violescent sea-whip</name>
    <dbReference type="NCBI Taxonomy" id="317549"/>
    <lineage>
        <taxon>Eukaryota</taxon>
        <taxon>Metazoa</taxon>
        <taxon>Cnidaria</taxon>
        <taxon>Anthozoa</taxon>
        <taxon>Octocorallia</taxon>
        <taxon>Malacalcyonacea</taxon>
        <taxon>Plexauridae</taxon>
        <taxon>Paramuricea</taxon>
    </lineage>
</organism>
<dbReference type="PANTHER" id="PTHR11380">
    <property type="entry name" value="TRANSCRIPTION INITIATION FACTOR TFIID/SUPT3-RELATED"/>
    <property type="match status" value="1"/>
</dbReference>
<dbReference type="OrthoDB" id="66982at2759"/>
<name>A0A6S7G4X8_PARCT</name>
<reference evidence="8" key="1">
    <citation type="submission" date="2020-04" db="EMBL/GenBank/DDBJ databases">
        <authorList>
            <person name="Alioto T."/>
            <person name="Alioto T."/>
            <person name="Gomez Garrido J."/>
        </authorList>
    </citation>
    <scope>NUCLEOTIDE SEQUENCE</scope>
    <source>
        <strain evidence="8">A484AB</strain>
    </source>
</reference>
<feature type="compositionally biased region" description="Low complexity" evidence="7">
    <location>
        <begin position="303"/>
        <end position="314"/>
    </location>
</feature>
<dbReference type="FunFam" id="1.10.20.10:FF:000023">
    <property type="entry name" value="transcription initiation protein SPT3 homolog"/>
    <property type="match status" value="1"/>
</dbReference>
<evidence type="ECO:0000313" key="9">
    <source>
        <dbReference type="Proteomes" id="UP001152795"/>
    </source>
</evidence>
<comment type="subcellular location">
    <subcellularLocation>
        <location evidence="1">Nucleus</location>
    </subcellularLocation>
</comment>
<dbReference type="CDD" id="cd07978">
    <property type="entry name" value="HFD_TAF13"/>
    <property type="match status" value="1"/>
</dbReference>
<comment type="similarity">
    <text evidence="6">Belongs to the SPT3 family.</text>
</comment>
<evidence type="ECO:0000256" key="1">
    <source>
        <dbReference type="ARBA" id="ARBA00004123"/>
    </source>
</evidence>
<dbReference type="Gene3D" id="1.10.20.10">
    <property type="entry name" value="Histone, subunit A"/>
    <property type="match status" value="1"/>
</dbReference>
<dbReference type="PANTHER" id="PTHR11380:SF16">
    <property type="entry name" value="TRANSCRIPTION INITIATION PROTEIN SPT3 HOMOLOG"/>
    <property type="match status" value="1"/>
</dbReference>
<feature type="region of interest" description="Disordered" evidence="7">
    <location>
        <begin position="180"/>
        <end position="205"/>
    </location>
</feature>
<dbReference type="GO" id="GO:0003713">
    <property type="term" value="F:transcription coactivator activity"/>
    <property type="evidence" value="ECO:0007669"/>
    <property type="project" value="TreeGrafter"/>
</dbReference>
<dbReference type="GO" id="GO:0006357">
    <property type="term" value="P:regulation of transcription by RNA polymerase II"/>
    <property type="evidence" value="ECO:0007669"/>
    <property type="project" value="UniProtKB-ARBA"/>
</dbReference>
<sequence>MTKAKQKPKKPDKGKEEPPTSAENKVVDASESSGATNPTEIFHAPQVSQNLRNNAKPWFQTEILSMMYAFGDARRPSTESARLIEGIVHQQISNLVVQTAEVTALRGGKFMHTEDIKFLMRKDKEKLKKLNLYLGFKESKQKLVKQVSQEDDEILGTIAGNDMKIGNKRRRLSDLGSIDQKDDSSFLGDDGHDQRRERQERAERLSRTLDTQQYLEFVECRQANFNKKAGKFKEWLDYSNLTDLKPNTPVMEVFSYLAYETVGQIVDLALLVKKDRERSDELSAVMPLLRENNASKINLPFISTPSISTSRSSTPTPPSTPTTPTGGAPPSFPSGTGGTTGGGSAATSSNTGGLSSSIGTSKSSKSKKKKAKLSSMVSNDLYSDCLQPEHVREAMRRYYSSTGPMAPFSPYMKTTPPYRTLCL</sequence>
<keyword evidence="3" id="KW-0010">Activator</keyword>
<comment type="caution">
    <text evidence="8">The sequence shown here is derived from an EMBL/GenBank/DDBJ whole genome shotgun (WGS) entry which is preliminary data.</text>
</comment>
<evidence type="ECO:0000256" key="2">
    <source>
        <dbReference type="ARBA" id="ARBA00023015"/>
    </source>
</evidence>
<evidence type="ECO:0000256" key="4">
    <source>
        <dbReference type="ARBA" id="ARBA00023163"/>
    </source>
</evidence>
<evidence type="ECO:0000313" key="8">
    <source>
        <dbReference type="EMBL" id="CAB3980800.1"/>
    </source>
</evidence>
<feature type="compositionally biased region" description="Gly residues" evidence="7">
    <location>
        <begin position="335"/>
        <end position="344"/>
    </location>
</feature>
<gene>
    <name evidence="8" type="ORF">PACLA_8A013233</name>
</gene>
<dbReference type="SUPFAM" id="SSF47113">
    <property type="entry name" value="Histone-fold"/>
    <property type="match status" value="1"/>
</dbReference>
<evidence type="ECO:0000256" key="5">
    <source>
        <dbReference type="ARBA" id="ARBA00023242"/>
    </source>
</evidence>
<dbReference type="GO" id="GO:0000124">
    <property type="term" value="C:SAGA complex"/>
    <property type="evidence" value="ECO:0007669"/>
    <property type="project" value="UniProtKB-ARBA"/>
</dbReference>
<feature type="compositionally biased region" description="Basic and acidic residues" evidence="7">
    <location>
        <begin position="9"/>
        <end position="18"/>
    </location>
</feature>
<dbReference type="Proteomes" id="UP001152795">
    <property type="component" value="Unassembled WGS sequence"/>
</dbReference>
<dbReference type="AlphaFoldDB" id="A0A6S7G4X8"/>
<dbReference type="Pfam" id="PF02269">
    <property type="entry name" value="TFIID-18kDa"/>
    <property type="match status" value="1"/>
</dbReference>
<dbReference type="InterPro" id="IPR009072">
    <property type="entry name" value="Histone-fold"/>
</dbReference>
<evidence type="ECO:0000256" key="7">
    <source>
        <dbReference type="SAM" id="MobiDB-lite"/>
    </source>
</evidence>
<feature type="compositionally biased region" description="Polar residues" evidence="7">
    <location>
        <begin position="30"/>
        <end position="39"/>
    </location>
</feature>
<dbReference type="GO" id="GO:0006366">
    <property type="term" value="P:transcription by RNA polymerase II"/>
    <property type="evidence" value="ECO:0007669"/>
    <property type="project" value="InterPro"/>
</dbReference>
<evidence type="ECO:0000256" key="3">
    <source>
        <dbReference type="ARBA" id="ARBA00023159"/>
    </source>
</evidence>
<protein>
    <submittedName>
        <fullName evidence="8">Transcription initiation SPT3 homolog isoform X2</fullName>
    </submittedName>
</protein>
<feature type="region of interest" description="Disordered" evidence="7">
    <location>
        <begin position="300"/>
        <end position="373"/>
    </location>
</feature>
<keyword evidence="2" id="KW-0805">Transcription regulation</keyword>
<keyword evidence="9" id="KW-1185">Reference proteome</keyword>
<dbReference type="InterPro" id="IPR003195">
    <property type="entry name" value="TFIID_TAF13"/>
</dbReference>
<keyword evidence="4" id="KW-0804">Transcription</keyword>
<dbReference type="EMBL" id="CACRXK020000324">
    <property type="protein sequence ID" value="CAB3980800.1"/>
    <property type="molecule type" value="Genomic_DNA"/>
</dbReference>
<evidence type="ECO:0000256" key="6">
    <source>
        <dbReference type="ARBA" id="ARBA00061274"/>
    </source>
</evidence>